<organism evidence="7 8">
    <name type="scientific">Heracleum sosnowskyi</name>
    <dbReference type="NCBI Taxonomy" id="360622"/>
    <lineage>
        <taxon>Eukaryota</taxon>
        <taxon>Viridiplantae</taxon>
        <taxon>Streptophyta</taxon>
        <taxon>Embryophyta</taxon>
        <taxon>Tracheophyta</taxon>
        <taxon>Spermatophyta</taxon>
        <taxon>Magnoliopsida</taxon>
        <taxon>eudicotyledons</taxon>
        <taxon>Gunneridae</taxon>
        <taxon>Pentapetalae</taxon>
        <taxon>asterids</taxon>
        <taxon>campanulids</taxon>
        <taxon>Apiales</taxon>
        <taxon>Apiaceae</taxon>
        <taxon>Apioideae</taxon>
        <taxon>apioid superclade</taxon>
        <taxon>Tordylieae</taxon>
        <taxon>Tordyliinae</taxon>
        <taxon>Heracleum</taxon>
    </lineage>
</organism>
<evidence type="ECO:0000256" key="4">
    <source>
        <dbReference type="ARBA" id="ARBA00023163"/>
    </source>
</evidence>
<evidence type="ECO:0000259" key="6">
    <source>
        <dbReference type="Pfam" id="PF04153"/>
    </source>
</evidence>
<dbReference type="PANTHER" id="PTHR23326">
    <property type="entry name" value="CCR4 NOT-RELATED"/>
    <property type="match status" value="1"/>
</dbReference>
<dbReference type="InterPro" id="IPR038635">
    <property type="entry name" value="CCR4-NOT_su2/3/5_C_sf"/>
</dbReference>
<gene>
    <name evidence="7" type="ORF">POM88_030724</name>
</gene>
<dbReference type="GO" id="GO:0032259">
    <property type="term" value="P:methylation"/>
    <property type="evidence" value="ECO:0007669"/>
    <property type="project" value="UniProtKB-KW"/>
</dbReference>
<dbReference type="InterPro" id="IPR007282">
    <property type="entry name" value="NOT2/3/5_C"/>
</dbReference>
<dbReference type="Pfam" id="PF03141">
    <property type="entry name" value="Methyltransf_29"/>
    <property type="match status" value="1"/>
</dbReference>
<keyword evidence="2" id="KW-0808">Transferase</keyword>
<reference evidence="7" key="2">
    <citation type="submission" date="2023-05" db="EMBL/GenBank/DDBJ databases">
        <authorList>
            <person name="Schelkunov M.I."/>
        </authorList>
    </citation>
    <scope>NUCLEOTIDE SEQUENCE</scope>
    <source>
        <strain evidence="7">Hsosn_3</strain>
        <tissue evidence="7">Leaf</tissue>
    </source>
</reference>
<comment type="similarity">
    <text evidence="1">Belongs to the CNOT2/3/5 family.</text>
</comment>
<dbReference type="GO" id="GO:0030015">
    <property type="term" value="C:CCR4-NOT core complex"/>
    <property type="evidence" value="ECO:0007669"/>
    <property type="project" value="InterPro"/>
</dbReference>
<evidence type="ECO:0000256" key="5">
    <source>
        <dbReference type="ARBA" id="ARBA00023180"/>
    </source>
</evidence>
<keyword evidence="5" id="KW-0325">Glycoprotein</keyword>
<dbReference type="GO" id="GO:0008168">
    <property type="term" value="F:methyltransferase activity"/>
    <property type="evidence" value="ECO:0007669"/>
    <property type="project" value="UniProtKB-KW"/>
</dbReference>
<dbReference type="EMBL" id="JAUIZM010000007">
    <property type="protein sequence ID" value="KAK1374531.1"/>
    <property type="molecule type" value="Genomic_DNA"/>
</dbReference>
<evidence type="ECO:0000256" key="3">
    <source>
        <dbReference type="ARBA" id="ARBA00023015"/>
    </source>
</evidence>
<dbReference type="GO" id="GO:0006355">
    <property type="term" value="P:regulation of DNA-templated transcription"/>
    <property type="evidence" value="ECO:0007669"/>
    <property type="project" value="InterPro"/>
</dbReference>
<dbReference type="Proteomes" id="UP001237642">
    <property type="component" value="Unassembled WGS sequence"/>
</dbReference>
<evidence type="ECO:0000256" key="2">
    <source>
        <dbReference type="ARBA" id="ARBA00022603"/>
    </source>
</evidence>
<evidence type="ECO:0000256" key="1">
    <source>
        <dbReference type="ARBA" id="ARBA00007682"/>
    </source>
</evidence>
<comment type="caution">
    <text evidence="7">The sequence shown here is derived from an EMBL/GenBank/DDBJ whole genome shotgun (WGS) entry which is preliminary data.</text>
</comment>
<dbReference type="AlphaFoldDB" id="A0AAD8HXG9"/>
<protein>
    <recommendedName>
        <fullName evidence="6">NOT2/NOT3/NOT5 C-terminal domain-containing protein</fullName>
    </recommendedName>
</protein>
<keyword evidence="2" id="KW-0489">Methyltransferase</keyword>
<reference evidence="7" key="1">
    <citation type="submission" date="2023-02" db="EMBL/GenBank/DDBJ databases">
        <title>Genome of toxic invasive species Heracleum sosnowskyi carries increased number of genes despite the absence of recent whole-genome duplications.</title>
        <authorList>
            <person name="Schelkunov M."/>
            <person name="Shtratnikova V."/>
            <person name="Makarenko M."/>
            <person name="Klepikova A."/>
            <person name="Omelchenko D."/>
            <person name="Novikova G."/>
            <person name="Obukhova E."/>
            <person name="Bogdanov V."/>
            <person name="Penin A."/>
            <person name="Logacheva M."/>
        </authorList>
    </citation>
    <scope>NUCLEOTIDE SEQUENCE</scope>
    <source>
        <strain evidence="7">Hsosn_3</strain>
        <tissue evidence="7">Leaf</tissue>
    </source>
</reference>
<dbReference type="InterPro" id="IPR040168">
    <property type="entry name" value="Not2/3/5"/>
</dbReference>
<dbReference type="Pfam" id="PF04153">
    <property type="entry name" value="NOT2_3_5_C"/>
    <property type="match status" value="1"/>
</dbReference>
<evidence type="ECO:0000313" key="7">
    <source>
        <dbReference type="EMBL" id="KAK1374531.1"/>
    </source>
</evidence>
<accession>A0AAD8HXG9</accession>
<keyword evidence="8" id="KW-1185">Reference proteome</keyword>
<feature type="domain" description="NOT2/NOT3/NOT5 C-terminal" evidence="6">
    <location>
        <begin position="40"/>
        <end position="138"/>
    </location>
</feature>
<keyword evidence="3" id="KW-0805">Transcription regulation</keyword>
<keyword evidence="4" id="KW-0804">Transcription</keyword>
<dbReference type="InterPro" id="IPR004159">
    <property type="entry name" value="Put_SAM_MeTrfase"/>
</dbReference>
<evidence type="ECO:0000313" key="8">
    <source>
        <dbReference type="Proteomes" id="UP001237642"/>
    </source>
</evidence>
<sequence>MFNRIVNLFAWLNPYQYHDSSRFCLVNKFNRKELRDKFLCYYAKQPPSLYHVYFTKFQLDTLFYIFYSMPKEEAQLYAANELHNRGWFYHREQRRWFMRAANMEPFVKTNTYERGSYISFDPNTWETIPKDNFVVHYDLSSPVGIDLVHADHLFSDIKKRCKLQGIITEVDRILRPKGTLIVRDDVETITEIEKIAKSIQWKVQLTYSKDNGG</sequence>
<name>A0AAD8HXG9_9APIA</name>
<proteinExistence type="inferred from homology"/>
<dbReference type="Gene3D" id="2.30.30.1020">
    <property type="entry name" value="CCR4-NOT complex subunit 2/3/5, C-terminal domain"/>
    <property type="match status" value="1"/>
</dbReference>